<dbReference type="RefSeq" id="WP_066406091.1">
    <property type="nucleotide sequence ID" value="NZ_CP011390.1"/>
</dbReference>
<feature type="signal peptide" evidence="2">
    <location>
        <begin position="1"/>
        <end position="27"/>
    </location>
</feature>
<evidence type="ECO:0000256" key="2">
    <source>
        <dbReference type="SAM" id="SignalP"/>
    </source>
</evidence>
<dbReference type="STRING" id="1492898.SY85_17085"/>
<dbReference type="KEGG" id="fla:SY85_17085"/>
<dbReference type="EMBL" id="CP011390">
    <property type="protein sequence ID" value="ANE51951.1"/>
    <property type="molecule type" value="Genomic_DNA"/>
</dbReference>
<keyword evidence="1" id="KW-0472">Membrane</keyword>
<dbReference type="OrthoDB" id="670926at2"/>
<proteinExistence type="predicted"/>
<dbReference type="Proteomes" id="UP000077177">
    <property type="component" value="Chromosome"/>
</dbReference>
<organism evidence="3 4">
    <name type="scientific">Flavisolibacter tropicus</name>
    <dbReference type="NCBI Taxonomy" id="1492898"/>
    <lineage>
        <taxon>Bacteria</taxon>
        <taxon>Pseudomonadati</taxon>
        <taxon>Bacteroidota</taxon>
        <taxon>Chitinophagia</taxon>
        <taxon>Chitinophagales</taxon>
        <taxon>Chitinophagaceae</taxon>
        <taxon>Flavisolibacter</taxon>
    </lineage>
</organism>
<evidence type="ECO:0000256" key="1">
    <source>
        <dbReference type="SAM" id="Phobius"/>
    </source>
</evidence>
<evidence type="ECO:0008006" key="5">
    <source>
        <dbReference type="Google" id="ProtNLM"/>
    </source>
</evidence>
<evidence type="ECO:0000313" key="4">
    <source>
        <dbReference type="Proteomes" id="UP000077177"/>
    </source>
</evidence>
<sequence length="320" mass="35553">MRKKRFNKLRFYLFCLLLAGLPLALYSQEDSTAAPAEEKAEEPADPSAETSARESLVYLQYFVKNNRVPYLKVQTKTKSEEKGFQSAPKVPVSIYLDKDSVKEALVANVITDAHGESIISLPPSLAALWNEADAHSFIANAAATKDFDATTKTTEVTIAKLELDTVTTETGRSVVAHVLKKEGTSWVPMPDIELKLTAKRYGGYLNISDEETYTTDSSGKAEGEFKPVNLPGDNGGNIELVALIDDNDMVGSMQTVMKVPWGSPLHFESRFEERSLWSRGSRAPIWLIFMASACIIGVWSVIIYLFTRIYQIRKLGVEEK</sequence>
<name>A0A172TXW5_9BACT</name>
<reference evidence="3 4" key="2">
    <citation type="journal article" date="2016" name="Int. J. Syst. Evol. Microbiol.">
        <title>Flavisolibacter tropicus sp. nov., isolated from tropical soil.</title>
        <authorList>
            <person name="Lee J.J."/>
            <person name="Kang M.S."/>
            <person name="Kim G.S."/>
            <person name="Lee C.S."/>
            <person name="Lim S."/>
            <person name="Lee J."/>
            <person name="Roh S.H."/>
            <person name="Kang H."/>
            <person name="Ha J.M."/>
            <person name="Bae S."/>
            <person name="Jung H.Y."/>
            <person name="Kim M.K."/>
        </authorList>
    </citation>
    <scope>NUCLEOTIDE SEQUENCE [LARGE SCALE GENOMIC DNA]</scope>
    <source>
        <strain evidence="3 4">LCS9</strain>
    </source>
</reference>
<keyword evidence="1" id="KW-0812">Transmembrane</keyword>
<feature type="chain" id="PRO_5008001372" description="DUF916 domain-containing protein" evidence="2">
    <location>
        <begin position="28"/>
        <end position="320"/>
    </location>
</feature>
<evidence type="ECO:0000313" key="3">
    <source>
        <dbReference type="EMBL" id="ANE51951.1"/>
    </source>
</evidence>
<dbReference type="AlphaFoldDB" id="A0A172TXW5"/>
<keyword evidence="4" id="KW-1185">Reference proteome</keyword>
<protein>
    <recommendedName>
        <fullName evidence="5">DUF916 domain-containing protein</fullName>
    </recommendedName>
</protein>
<gene>
    <name evidence="3" type="ORF">SY85_17085</name>
</gene>
<reference evidence="4" key="1">
    <citation type="submission" date="2015-01" db="EMBL/GenBank/DDBJ databases">
        <title>Flavisolibacter sp./LCS9/ whole genome sequencing.</title>
        <authorList>
            <person name="Kim M.K."/>
            <person name="Srinivasan S."/>
            <person name="Lee J.-J."/>
        </authorList>
    </citation>
    <scope>NUCLEOTIDE SEQUENCE [LARGE SCALE GENOMIC DNA]</scope>
    <source>
        <strain evidence="4">LCS9</strain>
    </source>
</reference>
<feature type="transmembrane region" description="Helical" evidence="1">
    <location>
        <begin position="285"/>
        <end position="306"/>
    </location>
</feature>
<accession>A0A172TXW5</accession>
<keyword evidence="1" id="KW-1133">Transmembrane helix</keyword>
<keyword evidence="2" id="KW-0732">Signal</keyword>